<keyword evidence="3 7" id="KW-0812">Transmembrane</keyword>
<comment type="subcellular location">
    <subcellularLocation>
        <location evidence="1">Endomembrane system</location>
        <topology evidence="1">Multi-pass membrane protein</topology>
    </subcellularLocation>
</comment>
<dbReference type="Proteomes" id="UP000224006">
    <property type="component" value="Chromosome VII"/>
</dbReference>
<sequence length="607" mass="65180">MTGYWTAFVSLISSAPALLGMAGVVFLVLDCFAVYQLKKIYCPSSSGPAPAAAAGFTVQRDDDGQGLPAEPHTDSGSITPRTRYQHPHCTSPYFVPPPGDDGYDSERRVISPLSPEDEGPLSSFPSSASHGRQHSDLHTLASSSAHTGDEGDGERAAAERARRSGVQGWTAWLKRWRFPGFGGLSRFRGSEANAGPTLALPPSLTGGQTRSAFMLLLSAAIFARAVSLFVMAWIVAANPAKEPAEPLPLVTPSSLASPPLSFPLALAESLALPGSSASSSCSAVSADVADDAAAPAFRLSLDCEWLLLFLDSAPSLIFFSALSLIILFWAKIYYAVILVAYPRLEKGPWLCSGGLLAFFLLFFSMAVLLQAKRSATRALQIATGLLFALAAGAFFVYGTKVAKKLSERGKAPSRKKSIVRRVLFLALVCPVLFTARTILALRGHTPPASPLRPSLPPTWHSQPLVEAALIYLVTEWVPALFILVTFWHRKSRAAGVRSHQQRQLMQMHDHEREHSLDSTVAAPLMQQSFYPLLSPPAYVQSPALYDLKLQNAGAQAPAGACVTGNAQDGLIYQSYVPPYPLPGGNLSGGYAMPHGPYYQQYYPPPTL</sequence>
<feature type="transmembrane region" description="Helical" evidence="7">
    <location>
        <begin position="464"/>
        <end position="487"/>
    </location>
</feature>
<accession>A0A2A9M6Y1</accession>
<comment type="similarity">
    <text evidence="2">Belongs to the plant tobamovirus multiplication TOM1 protein family.</text>
</comment>
<evidence type="ECO:0000313" key="9">
    <source>
        <dbReference type="EMBL" id="PFH33755.1"/>
    </source>
</evidence>
<dbReference type="AlphaFoldDB" id="A0A2A9M6Y1"/>
<evidence type="ECO:0000313" key="10">
    <source>
        <dbReference type="Proteomes" id="UP000224006"/>
    </source>
</evidence>
<dbReference type="InterPro" id="IPR009457">
    <property type="entry name" value="THH1/TOM1/TOM3_dom"/>
</dbReference>
<organism evidence="9 10">
    <name type="scientific">Besnoitia besnoiti</name>
    <name type="common">Apicomplexan protozoan</name>
    <dbReference type="NCBI Taxonomy" id="94643"/>
    <lineage>
        <taxon>Eukaryota</taxon>
        <taxon>Sar</taxon>
        <taxon>Alveolata</taxon>
        <taxon>Apicomplexa</taxon>
        <taxon>Conoidasida</taxon>
        <taxon>Coccidia</taxon>
        <taxon>Eucoccidiorida</taxon>
        <taxon>Eimeriorina</taxon>
        <taxon>Sarcocystidae</taxon>
        <taxon>Besnoitia</taxon>
    </lineage>
</organism>
<evidence type="ECO:0000256" key="2">
    <source>
        <dbReference type="ARBA" id="ARBA00006779"/>
    </source>
</evidence>
<dbReference type="RefSeq" id="XP_029217764.1">
    <property type="nucleotide sequence ID" value="XM_029366333.1"/>
</dbReference>
<feature type="region of interest" description="Disordered" evidence="6">
    <location>
        <begin position="59"/>
        <end position="162"/>
    </location>
</feature>
<keyword evidence="4 7" id="KW-1133">Transmembrane helix</keyword>
<reference evidence="9 10" key="1">
    <citation type="submission" date="2017-09" db="EMBL/GenBank/DDBJ databases">
        <title>Genome sequencing of Besnoitia besnoiti strain Bb-Ger1.</title>
        <authorList>
            <person name="Schares G."/>
            <person name="Venepally P."/>
            <person name="Lorenzi H.A."/>
        </authorList>
    </citation>
    <scope>NUCLEOTIDE SEQUENCE [LARGE SCALE GENOMIC DNA]</scope>
    <source>
        <strain evidence="9 10">Bb-Ger1</strain>
    </source>
</reference>
<evidence type="ECO:0000256" key="5">
    <source>
        <dbReference type="ARBA" id="ARBA00023136"/>
    </source>
</evidence>
<dbReference type="KEGG" id="bbes:BESB_079710"/>
<evidence type="ECO:0000256" key="4">
    <source>
        <dbReference type="ARBA" id="ARBA00022989"/>
    </source>
</evidence>
<feature type="compositionally biased region" description="Basic and acidic residues" evidence="6">
    <location>
        <begin position="147"/>
        <end position="162"/>
    </location>
</feature>
<dbReference type="Pfam" id="PF06454">
    <property type="entry name" value="THH1_TOM1-3_dom"/>
    <property type="match status" value="1"/>
</dbReference>
<dbReference type="PANTHER" id="PTHR31142">
    <property type="entry name" value="TOBAMOVIRUS MULTIPLICATION PROTEIN 1-LIKE ISOFORM X1"/>
    <property type="match status" value="1"/>
</dbReference>
<feature type="transmembrane region" description="Helical" evidence="7">
    <location>
        <begin position="316"/>
        <end position="341"/>
    </location>
</feature>
<proteinExistence type="inferred from homology"/>
<keyword evidence="5 7" id="KW-0472">Membrane</keyword>
<keyword evidence="10" id="KW-1185">Reference proteome</keyword>
<evidence type="ECO:0000256" key="6">
    <source>
        <dbReference type="SAM" id="MobiDB-lite"/>
    </source>
</evidence>
<evidence type="ECO:0000256" key="1">
    <source>
        <dbReference type="ARBA" id="ARBA00004127"/>
    </source>
</evidence>
<dbReference type="OrthoDB" id="19798at2759"/>
<name>A0A2A9M6Y1_BESBE</name>
<gene>
    <name evidence="9" type="ORF">BESB_079710</name>
</gene>
<feature type="transmembrane region" description="Helical" evidence="7">
    <location>
        <begin position="6"/>
        <end position="29"/>
    </location>
</feature>
<feature type="transmembrane region" description="Helical" evidence="7">
    <location>
        <begin position="422"/>
        <end position="444"/>
    </location>
</feature>
<evidence type="ECO:0000256" key="3">
    <source>
        <dbReference type="ARBA" id="ARBA00022692"/>
    </source>
</evidence>
<dbReference type="PANTHER" id="PTHR31142:SF3">
    <property type="entry name" value="THH1_TOM1_TOM3 DOMAIN-CONTAINING PROTEIN"/>
    <property type="match status" value="1"/>
</dbReference>
<dbReference type="EMBL" id="NWUJ01000008">
    <property type="protein sequence ID" value="PFH33755.1"/>
    <property type="molecule type" value="Genomic_DNA"/>
</dbReference>
<evidence type="ECO:0000259" key="8">
    <source>
        <dbReference type="Pfam" id="PF06454"/>
    </source>
</evidence>
<dbReference type="VEuPathDB" id="ToxoDB:BESB_079710"/>
<feature type="transmembrane region" description="Helical" evidence="7">
    <location>
        <begin position="381"/>
        <end position="402"/>
    </location>
</feature>
<dbReference type="InterPro" id="IPR040226">
    <property type="entry name" value="THH1/TOM1/TOM3"/>
</dbReference>
<feature type="domain" description="THH1/TOM1/TOM3" evidence="8">
    <location>
        <begin position="303"/>
        <end position="486"/>
    </location>
</feature>
<feature type="transmembrane region" description="Helical" evidence="7">
    <location>
        <begin position="213"/>
        <end position="236"/>
    </location>
</feature>
<protein>
    <recommendedName>
        <fullName evidence="8">THH1/TOM1/TOM3 domain-containing protein</fullName>
    </recommendedName>
</protein>
<comment type="caution">
    <text evidence="9">The sequence shown here is derived from an EMBL/GenBank/DDBJ whole genome shotgun (WGS) entry which is preliminary data.</text>
</comment>
<dbReference type="GeneID" id="40312898"/>
<feature type="transmembrane region" description="Helical" evidence="7">
    <location>
        <begin position="348"/>
        <end position="369"/>
    </location>
</feature>
<dbReference type="GO" id="GO:0012505">
    <property type="term" value="C:endomembrane system"/>
    <property type="evidence" value="ECO:0007669"/>
    <property type="project" value="UniProtKB-SubCell"/>
</dbReference>
<evidence type="ECO:0000256" key="7">
    <source>
        <dbReference type="SAM" id="Phobius"/>
    </source>
</evidence>